<feature type="binding site" evidence="13">
    <location>
        <position position="144"/>
    </location>
    <ligand>
        <name>Mg(2+)</name>
        <dbReference type="ChEBI" id="CHEBI:18420"/>
        <label>1</label>
    </ligand>
</feature>
<dbReference type="FunFam" id="3.30.420.10:FF:000002">
    <property type="entry name" value="Crossover junction endodeoxyribonuclease RuvC"/>
    <property type="match status" value="1"/>
</dbReference>
<dbReference type="Gene3D" id="3.30.420.10">
    <property type="entry name" value="Ribonuclease H-like superfamily/Ribonuclease H"/>
    <property type="match status" value="1"/>
</dbReference>
<evidence type="ECO:0000256" key="14">
    <source>
        <dbReference type="NCBIfam" id="TIGR00228"/>
    </source>
</evidence>
<dbReference type="PROSITE" id="PS01321">
    <property type="entry name" value="RUVC"/>
    <property type="match status" value="1"/>
</dbReference>
<evidence type="ECO:0000256" key="13">
    <source>
        <dbReference type="HAMAP-Rule" id="MF_00034"/>
    </source>
</evidence>
<evidence type="ECO:0000256" key="12">
    <source>
        <dbReference type="ARBA" id="ARBA00029354"/>
    </source>
</evidence>
<keyword evidence="6 13" id="KW-0227">DNA damage</keyword>
<comment type="function">
    <text evidence="13">The RuvA-RuvB-RuvC complex processes Holliday junction (HJ) DNA during genetic recombination and DNA repair. Endonuclease that resolves HJ intermediates. Cleaves cruciform DNA by making single-stranded nicks across the HJ at symmetrical positions within the homologous arms, yielding a 5'-phosphate and a 3'-hydroxyl group; requires a central core of homology in the junction. The consensus cleavage sequence is 5'-(A/T)TT(C/G)-3'. Cleavage occurs on the 3'-side of the TT dinucleotide at the point of strand exchange. HJ branch migration catalyzed by RuvA-RuvB allows RuvC to scan DNA until it finds its consensus sequence, where it cleaves and resolves the cruciform DNA.</text>
</comment>
<dbReference type="EMBL" id="AP009153">
    <property type="protein sequence ID" value="BAH37676.1"/>
    <property type="molecule type" value="Genomic_DNA"/>
</dbReference>
<dbReference type="GO" id="GO:0048476">
    <property type="term" value="C:Holliday junction resolvase complex"/>
    <property type="evidence" value="ECO:0007669"/>
    <property type="project" value="UniProtKB-UniRule"/>
</dbReference>
<proteinExistence type="inferred from homology"/>
<dbReference type="InterPro" id="IPR020563">
    <property type="entry name" value="X-over_junc_endoDNase_Mg_BS"/>
</dbReference>
<comment type="similarity">
    <text evidence="1 13">Belongs to the RuvC family.</text>
</comment>
<reference evidence="16" key="1">
    <citation type="submission" date="2006-03" db="EMBL/GenBank/DDBJ databases">
        <title>Complete genome sequence of Gemmatimonas aurantiaca T-27 that represents a novel phylum Gemmatimonadetes.</title>
        <authorList>
            <person name="Takasaki K."/>
            <person name="Ichikawa N."/>
            <person name="Miura H."/>
            <person name="Matsushita S."/>
            <person name="Watanabe Y."/>
            <person name="Oguchi A."/>
            <person name="Ankai A."/>
            <person name="Yashiro I."/>
            <person name="Takahashi M."/>
            <person name="Terui Y."/>
            <person name="Fukui S."/>
            <person name="Yokoyama H."/>
            <person name="Tanikawa S."/>
            <person name="Hanada S."/>
            <person name="Kamagata Y."/>
            <person name="Fujita N."/>
        </authorList>
    </citation>
    <scope>NUCLEOTIDE SEQUENCE [LARGE SCALE GENOMIC DNA]</scope>
    <source>
        <strain evidence="16">T-27 / DSM 14586 / JCM 11422 / NBRC 100505</strain>
    </source>
</reference>
<sequence length="181" mass="19171">MKQPSLVLGIDPGTAVTGYGVVASDGRATTLVECGVIRTNAKDPLPSRLLDIHEGVRELIARHRPDTLSIEDVFFARNVRTTLVLGHARGVILLAGQQAELTIHEYAPTEIKKAITGRGGATKEQVQYMVARLLHLKHAPEPADAADGVAAALCACMKFVASGAALAPTSPSIISSKAFRR</sequence>
<dbReference type="AlphaFoldDB" id="C1A616"/>
<evidence type="ECO:0000256" key="5">
    <source>
        <dbReference type="ARBA" id="ARBA00022759"/>
    </source>
</evidence>
<comment type="subunit">
    <text evidence="13">Homodimer which binds Holliday junction (HJ) DNA. The HJ becomes 2-fold symmetrical on binding to RuvC with unstacked arms; it has a different conformation from HJ DNA in complex with RuvA. In the full resolvosome a probable DNA-RuvA(4)-RuvB(12)-RuvC(2) complex forms which resolves the HJ.</text>
</comment>
<evidence type="ECO:0000256" key="7">
    <source>
        <dbReference type="ARBA" id="ARBA00022801"/>
    </source>
</evidence>
<dbReference type="EC" id="3.1.21.10" evidence="13 14"/>
<dbReference type="GO" id="GO:0000287">
    <property type="term" value="F:magnesium ion binding"/>
    <property type="evidence" value="ECO:0007669"/>
    <property type="project" value="UniProtKB-UniRule"/>
</dbReference>
<keyword evidence="7 13" id="KW-0378">Hydrolase</keyword>
<dbReference type="HOGENOM" id="CLU_091257_3_0_0"/>
<dbReference type="GO" id="GO:0003677">
    <property type="term" value="F:DNA binding"/>
    <property type="evidence" value="ECO:0007669"/>
    <property type="project" value="UniProtKB-KW"/>
</dbReference>
<keyword evidence="16" id="KW-1185">Reference proteome</keyword>
<feature type="active site" evidence="13">
    <location>
        <position position="71"/>
    </location>
</feature>
<keyword evidence="10 13" id="KW-0233">DNA recombination</keyword>
<dbReference type="Pfam" id="PF02075">
    <property type="entry name" value="RuvC"/>
    <property type="match status" value="1"/>
</dbReference>
<organism evidence="15 16">
    <name type="scientific">Gemmatimonas aurantiaca (strain DSM 14586 / JCM 11422 / NBRC 100505 / T-27)</name>
    <dbReference type="NCBI Taxonomy" id="379066"/>
    <lineage>
        <taxon>Bacteria</taxon>
        <taxon>Pseudomonadati</taxon>
        <taxon>Gemmatimonadota</taxon>
        <taxon>Gemmatimonadia</taxon>
        <taxon>Gemmatimonadales</taxon>
        <taxon>Gemmatimonadaceae</taxon>
        <taxon>Gemmatimonas</taxon>
    </lineage>
</organism>
<keyword evidence="3 13" id="KW-0540">Nuclease</keyword>
<evidence type="ECO:0000256" key="2">
    <source>
        <dbReference type="ARBA" id="ARBA00022490"/>
    </source>
</evidence>
<dbReference type="InterPro" id="IPR036397">
    <property type="entry name" value="RNaseH_sf"/>
</dbReference>
<comment type="catalytic activity">
    <reaction evidence="12 13">
        <text>Endonucleolytic cleavage at a junction such as a reciprocal single-stranded crossover between two homologous DNA duplexes (Holliday junction).</text>
        <dbReference type="EC" id="3.1.21.10"/>
    </reaction>
</comment>
<keyword evidence="5 13" id="KW-0255">Endonuclease</keyword>
<dbReference type="HAMAP" id="MF_00034">
    <property type="entry name" value="RuvC"/>
    <property type="match status" value="1"/>
</dbReference>
<dbReference type="PRINTS" id="PR00696">
    <property type="entry name" value="RSOLVASERUVC"/>
</dbReference>
<comment type="cofactor">
    <cofactor evidence="13">
        <name>Mg(2+)</name>
        <dbReference type="ChEBI" id="CHEBI:18420"/>
    </cofactor>
    <text evidence="13">Binds 2 Mg(2+) ion per subunit.</text>
</comment>
<feature type="binding site" evidence="13">
    <location>
        <position position="11"/>
    </location>
    <ligand>
        <name>Mg(2+)</name>
        <dbReference type="ChEBI" id="CHEBI:18420"/>
        <label>1</label>
    </ligand>
</feature>
<keyword evidence="2 13" id="KW-0963">Cytoplasm</keyword>
<evidence type="ECO:0000256" key="1">
    <source>
        <dbReference type="ARBA" id="ARBA00009518"/>
    </source>
</evidence>
<dbReference type="NCBIfam" id="NF000711">
    <property type="entry name" value="PRK00039.2-1"/>
    <property type="match status" value="1"/>
</dbReference>
<evidence type="ECO:0000256" key="11">
    <source>
        <dbReference type="ARBA" id="ARBA00023204"/>
    </source>
</evidence>
<keyword evidence="11 13" id="KW-0234">DNA repair</keyword>
<dbReference type="KEGG" id="gau:GAU_0634"/>
<dbReference type="NCBIfam" id="TIGR00228">
    <property type="entry name" value="ruvC"/>
    <property type="match status" value="1"/>
</dbReference>
<evidence type="ECO:0000256" key="10">
    <source>
        <dbReference type="ARBA" id="ARBA00023172"/>
    </source>
</evidence>
<keyword evidence="8 13" id="KW-0460">Magnesium</keyword>
<dbReference type="eggNOG" id="COG0817">
    <property type="taxonomic scope" value="Bacteria"/>
</dbReference>
<dbReference type="SUPFAM" id="SSF53098">
    <property type="entry name" value="Ribonuclease H-like"/>
    <property type="match status" value="1"/>
</dbReference>
<dbReference type="STRING" id="379066.GAU_0634"/>
<evidence type="ECO:0000313" key="15">
    <source>
        <dbReference type="EMBL" id="BAH37676.1"/>
    </source>
</evidence>
<dbReference type="GO" id="GO:0008821">
    <property type="term" value="F:crossover junction DNA endonuclease activity"/>
    <property type="evidence" value="ECO:0007669"/>
    <property type="project" value="UniProtKB-UniRule"/>
</dbReference>
<evidence type="ECO:0000256" key="8">
    <source>
        <dbReference type="ARBA" id="ARBA00022842"/>
    </source>
</evidence>
<evidence type="ECO:0000256" key="9">
    <source>
        <dbReference type="ARBA" id="ARBA00023125"/>
    </source>
</evidence>
<evidence type="ECO:0000256" key="6">
    <source>
        <dbReference type="ARBA" id="ARBA00022763"/>
    </source>
</evidence>
<protein>
    <recommendedName>
        <fullName evidence="13 14">Crossover junction endodeoxyribonuclease RuvC</fullName>
        <ecNumber evidence="13 14">3.1.21.10</ecNumber>
    </recommendedName>
    <alternativeName>
        <fullName evidence="13">Holliday junction nuclease RuvC</fullName>
    </alternativeName>
    <alternativeName>
        <fullName evidence="13">Holliday junction resolvase RuvC</fullName>
    </alternativeName>
</protein>
<dbReference type="CDD" id="cd16962">
    <property type="entry name" value="RuvC"/>
    <property type="match status" value="1"/>
</dbReference>
<comment type="subcellular location">
    <subcellularLocation>
        <location evidence="13">Cytoplasm</location>
    </subcellularLocation>
</comment>
<dbReference type="GO" id="GO:0006281">
    <property type="term" value="P:DNA repair"/>
    <property type="evidence" value="ECO:0007669"/>
    <property type="project" value="UniProtKB-UniRule"/>
</dbReference>
<dbReference type="InterPro" id="IPR012337">
    <property type="entry name" value="RNaseH-like_sf"/>
</dbReference>
<dbReference type="InterPro" id="IPR002176">
    <property type="entry name" value="X-over_junc_endoDNase_RuvC"/>
</dbReference>
<feature type="active site" evidence="13">
    <location>
        <position position="11"/>
    </location>
</feature>
<dbReference type="PANTHER" id="PTHR30194">
    <property type="entry name" value="CROSSOVER JUNCTION ENDODEOXYRIBONUCLEASE RUVC"/>
    <property type="match status" value="1"/>
</dbReference>
<evidence type="ECO:0000256" key="4">
    <source>
        <dbReference type="ARBA" id="ARBA00022723"/>
    </source>
</evidence>
<feature type="binding site" evidence="13">
    <location>
        <position position="71"/>
    </location>
    <ligand>
        <name>Mg(2+)</name>
        <dbReference type="ChEBI" id="CHEBI:18420"/>
        <label>2</label>
    </ligand>
</feature>
<keyword evidence="4 13" id="KW-0479">Metal-binding</keyword>
<dbReference type="GO" id="GO:0005737">
    <property type="term" value="C:cytoplasm"/>
    <property type="evidence" value="ECO:0007669"/>
    <property type="project" value="UniProtKB-SubCell"/>
</dbReference>
<evidence type="ECO:0000256" key="3">
    <source>
        <dbReference type="ARBA" id="ARBA00022722"/>
    </source>
</evidence>
<dbReference type="PANTHER" id="PTHR30194:SF3">
    <property type="entry name" value="CROSSOVER JUNCTION ENDODEOXYRIBONUCLEASE RUVC"/>
    <property type="match status" value="1"/>
</dbReference>
<name>C1A616_GEMAT</name>
<keyword evidence="9 13" id="KW-0238">DNA-binding</keyword>
<evidence type="ECO:0000313" key="16">
    <source>
        <dbReference type="Proteomes" id="UP000002209"/>
    </source>
</evidence>
<feature type="active site" evidence="13">
    <location>
        <position position="144"/>
    </location>
</feature>
<accession>C1A616</accession>
<dbReference type="GO" id="GO:0006310">
    <property type="term" value="P:DNA recombination"/>
    <property type="evidence" value="ECO:0007669"/>
    <property type="project" value="UniProtKB-UniRule"/>
</dbReference>
<gene>
    <name evidence="13 15" type="primary">ruvC</name>
    <name evidence="15" type="ordered locus">GAU_0634</name>
</gene>
<dbReference type="RefSeq" id="WP_012682123.1">
    <property type="nucleotide sequence ID" value="NC_012489.1"/>
</dbReference>
<dbReference type="Proteomes" id="UP000002209">
    <property type="component" value="Chromosome"/>
</dbReference>